<dbReference type="EMBL" id="NSJZ01000083">
    <property type="protein sequence ID" value="PAU92833.1"/>
    <property type="molecule type" value="Genomic_DNA"/>
</dbReference>
<name>A0A2A2G7M1_9RHOB</name>
<keyword evidence="2" id="KW-1185">Reference proteome</keyword>
<feature type="non-terminal residue" evidence="1">
    <location>
        <position position="1"/>
    </location>
</feature>
<comment type="caution">
    <text evidence="1">The sequence shown here is derived from an EMBL/GenBank/DDBJ whole genome shotgun (WGS) entry which is preliminary data.</text>
</comment>
<sequence>DDPADPRNVDVYLFPADEVRKRFDASYAARSENGNTMRDGFGMWVKLDAGDPSVPSQVGAGLADDYPAIARFSLDELEASATPQVVEEMPVALQEEASQEEAGGSALSTVADVLTFARERIAELTRMPADAIKLDLRMGV</sequence>
<evidence type="ECO:0000313" key="2">
    <source>
        <dbReference type="Proteomes" id="UP000218023"/>
    </source>
</evidence>
<evidence type="ECO:0000313" key="1">
    <source>
        <dbReference type="EMBL" id="PAU92833.1"/>
    </source>
</evidence>
<dbReference type="RefSeq" id="WP_205957918.1">
    <property type="nucleotide sequence ID" value="NZ_NSJZ01000083.1"/>
</dbReference>
<dbReference type="AlphaFoldDB" id="A0A2A2G7M1"/>
<organism evidence="1 2">
    <name type="scientific">Paracoccus salipaludis</name>
    <dbReference type="NCBI Taxonomy" id="2032623"/>
    <lineage>
        <taxon>Bacteria</taxon>
        <taxon>Pseudomonadati</taxon>
        <taxon>Pseudomonadota</taxon>
        <taxon>Alphaproteobacteria</taxon>
        <taxon>Rhodobacterales</taxon>
        <taxon>Paracoccaceae</taxon>
        <taxon>Paracoccus</taxon>
    </lineage>
</organism>
<reference evidence="1 2" key="1">
    <citation type="submission" date="2017-09" db="EMBL/GenBank/DDBJ databases">
        <title>Paracoccus alkalisoli sp. nov., isolated from saline alkaline soil.</title>
        <authorList>
            <person name="Dong X."/>
            <person name="Zhang G."/>
        </authorList>
    </citation>
    <scope>NUCLEOTIDE SEQUENCE [LARGE SCALE GENOMIC DNA]</scope>
    <source>
        <strain evidence="1 2">WN007</strain>
    </source>
</reference>
<protein>
    <submittedName>
        <fullName evidence="1">Uncharacterized protein</fullName>
    </submittedName>
</protein>
<accession>A0A2A2G7M1</accession>
<proteinExistence type="predicted"/>
<gene>
    <name evidence="1" type="ORF">CK240_17660</name>
</gene>
<dbReference type="Proteomes" id="UP000218023">
    <property type="component" value="Unassembled WGS sequence"/>
</dbReference>